<accession>A0ABV4GVV9</accession>
<dbReference type="InterPro" id="IPR049492">
    <property type="entry name" value="BD-FAE-like_dom"/>
</dbReference>
<dbReference type="EMBL" id="JBGFTU010000001">
    <property type="protein sequence ID" value="MEZ0163437.1"/>
    <property type="molecule type" value="Genomic_DNA"/>
</dbReference>
<organism evidence="4 5">
    <name type="scientific">Kineococcus halophytocola</name>
    <dbReference type="NCBI Taxonomy" id="3234027"/>
    <lineage>
        <taxon>Bacteria</taxon>
        <taxon>Bacillati</taxon>
        <taxon>Actinomycetota</taxon>
        <taxon>Actinomycetes</taxon>
        <taxon>Kineosporiales</taxon>
        <taxon>Kineosporiaceae</taxon>
        <taxon>Kineococcus</taxon>
    </lineage>
</organism>
<evidence type="ECO:0000313" key="4">
    <source>
        <dbReference type="EMBL" id="MEZ0163437.1"/>
    </source>
</evidence>
<reference evidence="4 5" key="1">
    <citation type="submission" date="2024-07" db="EMBL/GenBank/DDBJ databases">
        <authorList>
            <person name="Thanompreechachai J."/>
            <person name="Duangmal K."/>
        </authorList>
    </citation>
    <scope>NUCLEOTIDE SEQUENCE [LARGE SCALE GENOMIC DNA]</scope>
    <source>
        <strain evidence="4 5">LSe6-4</strain>
    </source>
</reference>
<evidence type="ECO:0000259" key="3">
    <source>
        <dbReference type="Pfam" id="PF20434"/>
    </source>
</evidence>
<dbReference type="GO" id="GO:0016787">
    <property type="term" value="F:hydrolase activity"/>
    <property type="evidence" value="ECO:0007669"/>
    <property type="project" value="UniProtKB-KW"/>
</dbReference>
<dbReference type="Gene3D" id="3.40.50.1820">
    <property type="entry name" value="alpha/beta hydrolase"/>
    <property type="match status" value="1"/>
</dbReference>
<dbReference type="InterPro" id="IPR050300">
    <property type="entry name" value="GDXG_lipolytic_enzyme"/>
</dbReference>
<dbReference type="PANTHER" id="PTHR48081:SF13">
    <property type="entry name" value="ALPHA_BETA HYDROLASE"/>
    <property type="match status" value="1"/>
</dbReference>
<comment type="caution">
    <text evidence="4">The sequence shown here is derived from an EMBL/GenBank/DDBJ whole genome shotgun (WGS) entry which is preliminary data.</text>
</comment>
<evidence type="ECO:0000256" key="1">
    <source>
        <dbReference type="ARBA" id="ARBA00022801"/>
    </source>
</evidence>
<dbReference type="Proteomes" id="UP001565927">
    <property type="component" value="Unassembled WGS sequence"/>
</dbReference>
<dbReference type="PANTHER" id="PTHR48081">
    <property type="entry name" value="AB HYDROLASE SUPERFAMILY PROTEIN C4A8.06C"/>
    <property type="match status" value="1"/>
</dbReference>
<name>A0ABV4GVV9_9ACTN</name>
<evidence type="ECO:0000256" key="2">
    <source>
        <dbReference type="SAM" id="MobiDB-lite"/>
    </source>
</evidence>
<proteinExistence type="predicted"/>
<dbReference type="Pfam" id="PF20434">
    <property type="entry name" value="BD-FAE"/>
    <property type="match status" value="1"/>
</dbReference>
<dbReference type="InterPro" id="IPR029058">
    <property type="entry name" value="AB_hydrolase_fold"/>
</dbReference>
<feature type="domain" description="BD-FAE-like" evidence="3">
    <location>
        <begin position="21"/>
        <end position="232"/>
    </location>
</feature>
<dbReference type="SUPFAM" id="SSF53474">
    <property type="entry name" value="alpha/beta-Hydrolases"/>
    <property type="match status" value="1"/>
</dbReference>
<keyword evidence="5" id="KW-1185">Reference proteome</keyword>
<dbReference type="RefSeq" id="WP_370439683.1">
    <property type="nucleotide sequence ID" value="NZ_JBGFTU010000001.1"/>
</dbReference>
<feature type="region of interest" description="Disordered" evidence="2">
    <location>
        <begin position="276"/>
        <end position="295"/>
    </location>
</feature>
<gene>
    <name evidence="4" type="ORF">AB2L27_01510</name>
</gene>
<keyword evidence="1 4" id="KW-0378">Hydrolase</keyword>
<evidence type="ECO:0000313" key="5">
    <source>
        <dbReference type="Proteomes" id="UP001565927"/>
    </source>
</evidence>
<protein>
    <submittedName>
        <fullName evidence="4">Alpha/beta hydrolase fold domain-containing protein</fullName>
    </submittedName>
</protein>
<sequence>MIEAFRHDVVFSEPTTGPLSLDLVRPSSAGPVPVVVWVHGGGWFTGDRSLAPDLTRCFAARGFAMASVDYRLSGQAPFPAQLHDVRAAVRFLRSHAQEFGLAADRIGLWGSSAGGHLAALGGVTGHLDVLPGEDVVLGAPSAAVQAVSQGYGPVDLVRVVADASPATPPALAGANAPEARLLGGPPAERLDLARAASPLTHVSALAPPFQIAHGTADVLVRPDQSVLLHEALAAAGVESTLYLLDGYRHGFLNPAGSVEVPGPPVFDDGRLEREGTVTASRRQHLPGHDESSGPAEFSFDVVGDFFVRTLDR</sequence>